<keyword evidence="3" id="KW-1185">Reference proteome</keyword>
<accession>A0A415DVD1</accession>
<dbReference type="EMBL" id="QRMS01000007">
    <property type="protein sequence ID" value="RHJ84115.1"/>
    <property type="molecule type" value="Genomic_DNA"/>
</dbReference>
<dbReference type="RefSeq" id="WP_118336614.1">
    <property type="nucleotide sequence ID" value="NZ_AP025567.1"/>
</dbReference>
<protein>
    <recommendedName>
        <fullName evidence="1">Imm-5-like domain-containing protein</fullName>
    </recommendedName>
</protein>
<reference evidence="2 3" key="1">
    <citation type="submission" date="2018-08" db="EMBL/GenBank/DDBJ databases">
        <title>A genome reference for cultivated species of the human gut microbiota.</title>
        <authorList>
            <person name="Zou Y."/>
            <person name="Xue W."/>
            <person name="Luo G."/>
        </authorList>
    </citation>
    <scope>NUCLEOTIDE SEQUENCE [LARGE SCALE GENOMIC DNA]</scope>
    <source>
        <strain evidence="2 3">AM07-24</strain>
    </source>
</reference>
<dbReference type="OrthoDB" id="2222991at2"/>
<dbReference type="Proteomes" id="UP000284841">
    <property type="component" value="Unassembled WGS sequence"/>
</dbReference>
<evidence type="ECO:0000313" key="2">
    <source>
        <dbReference type="EMBL" id="RHJ84115.1"/>
    </source>
</evidence>
<sequence>MPTQTKIKIDDAVELRQKLDGIYDTASQTILAKWSILLAKHIMDIAGFADAENETILNGFDVNEAWQNGQARMHDVRQAGFKIHALTKATEDVLHIAILRVIGQAVGTGHMREHAMVASDYAVKVVNILQPDNKEAVIAEREWQITTLVKCLS</sequence>
<gene>
    <name evidence="2" type="ORF">DW099_18130</name>
</gene>
<dbReference type="AlphaFoldDB" id="A0A415DVD1"/>
<organism evidence="2 3">
    <name type="scientific">Emergencia timonensis</name>
    <dbReference type="NCBI Taxonomy" id="1776384"/>
    <lineage>
        <taxon>Bacteria</taxon>
        <taxon>Bacillati</taxon>
        <taxon>Bacillota</taxon>
        <taxon>Clostridia</taxon>
        <taxon>Peptostreptococcales</taxon>
        <taxon>Anaerovoracaceae</taxon>
        <taxon>Emergencia</taxon>
    </lineage>
</organism>
<name>A0A415DVD1_9FIRM</name>
<evidence type="ECO:0000259" key="1">
    <source>
        <dbReference type="Pfam" id="PF21805"/>
    </source>
</evidence>
<comment type="caution">
    <text evidence="2">The sequence shown here is derived from an EMBL/GenBank/DDBJ whole genome shotgun (WGS) entry which is preliminary data.</text>
</comment>
<dbReference type="Pfam" id="PF21805">
    <property type="entry name" value="Imm5_like"/>
    <property type="match status" value="1"/>
</dbReference>
<evidence type="ECO:0000313" key="3">
    <source>
        <dbReference type="Proteomes" id="UP000284841"/>
    </source>
</evidence>
<dbReference type="InterPro" id="IPR048667">
    <property type="entry name" value="Imm5-like"/>
</dbReference>
<dbReference type="STRING" id="1776384.GCA_900086585_00495"/>
<feature type="domain" description="Imm-5-like" evidence="1">
    <location>
        <begin position="23"/>
        <end position="148"/>
    </location>
</feature>
<proteinExistence type="predicted"/>